<dbReference type="InterPro" id="IPR011060">
    <property type="entry name" value="RibuloseP-bd_barrel"/>
</dbReference>
<evidence type="ECO:0000256" key="9">
    <source>
        <dbReference type="HAMAP-Rule" id="MF_00135"/>
    </source>
</evidence>
<dbReference type="Proteomes" id="UP000765845">
    <property type="component" value="Unassembled WGS sequence"/>
</dbReference>
<dbReference type="Gene3D" id="3.20.20.70">
    <property type="entry name" value="Aldolase class I"/>
    <property type="match status" value="1"/>
</dbReference>
<reference evidence="11 12" key="1">
    <citation type="submission" date="2020-04" db="EMBL/GenBank/DDBJ databases">
        <authorList>
            <person name="Yoon J."/>
        </authorList>
    </citation>
    <scope>NUCLEOTIDE SEQUENCE [LARGE SCALE GENOMIC DNA]</scope>
    <source>
        <strain evidence="11 12">KMU-166</strain>
    </source>
</reference>
<feature type="domain" description="N-(5'phosphoribosyl) anthranilate isomerase (PRAI)" evidence="10">
    <location>
        <begin position="6"/>
        <end position="201"/>
    </location>
</feature>
<dbReference type="EMBL" id="JAAWWK010000002">
    <property type="protein sequence ID" value="NKI16990.1"/>
    <property type="molecule type" value="Genomic_DNA"/>
</dbReference>
<dbReference type="GO" id="GO:0004640">
    <property type="term" value="F:phosphoribosylanthranilate isomerase activity"/>
    <property type="evidence" value="ECO:0007669"/>
    <property type="project" value="UniProtKB-EC"/>
</dbReference>
<evidence type="ECO:0000313" key="11">
    <source>
        <dbReference type="EMBL" id="NKI16990.1"/>
    </source>
</evidence>
<comment type="similarity">
    <text evidence="9">Belongs to the TrpF family.</text>
</comment>
<evidence type="ECO:0000259" key="10">
    <source>
        <dbReference type="Pfam" id="PF00697"/>
    </source>
</evidence>
<evidence type="ECO:0000256" key="8">
    <source>
        <dbReference type="ARBA" id="ARBA00023235"/>
    </source>
</evidence>
<dbReference type="CDD" id="cd00405">
    <property type="entry name" value="PRAI"/>
    <property type="match status" value="1"/>
</dbReference>
<dbReference type="InterPro" id="IPR001240">
    <property type="entry name" value="PRAI_dom"/>
</dbReference>
<dbReference type="InterPro" id="IPR044643">
    <property type="entry name" value="TrpF_fam"/>
</dbReference>
<evidence type="ECO:0000256" key="3">
    <source>
        <dbReference type="ARBA" id="ARBA00012572"/>
    </source>
</evidence>
<evidence type="ECO:0000313" key="12">
    <source>
        <dbReference type="Proteomes" id="UP000765845"/>
    </source>
</evidence>
<comment type="catalytic activity">
    <reaction evidence="1 9">
        <text>N-(5-phospho-beta-D-ribosyl)anthranilate = 1-(2-carboxyphenylamino)-1-deoxy-D-ribulose 5-phosphate</text>
        <dbReference type="Rhea" id="RHEA:21540"/>
        <dbReference type="ChEBI" id="CHEBI:18277"/>
        <dbReference type="ChEBI" id="CHEBI:58613"/>
        <dbReference type="EC" id="5.3.1.24"/>
    </reaction>
</comment>
<dbReference type="PANTHER" id="PTHR42894:SF1">
    <property type="entry name" value="N-(5'-PHOSPHORIBOSYL)ANTHRANILATE ISOMERASE"/>
    <property type="match status" value="1"/>
</dbReference>
<organism evidence="11 12">
    <name type="scientific">Spongiibacter thalassae</name>
    <dbReference type="NCBI Taxonomy" id="2721624"/>
    <lineage>
        <taxon>Bacteria</taxon>
        <taxon>Pseudomonadati</taxon>
        <taxon>Pseudomonadota</taxon>
        <taxon>Gammaproteobacteria</taxon>
        <taxon>Cellvibrionales</taxon>
        <taxon>Spongiibacteraceae</taxon>
        <taxon>Spongiibacter</taxon>
    </lineage>
</organism>
<sequence>MSRTRVKICGICREEDARAAVEAGADALGFVFYAKSPRAVTPEQAASIIRGIPAFVSTVGLFVNADLDFISRTAALCSLDLLQMHGDESPEFCAALPRPYLRALRMRDGLDVTRQAAAYVDARAILLDSYKPGVPGGTGESFDWARIPHQRGFPLLLAGGLHSGNVGAAVASCRPWAVDVSGGVEIAPGQKCPEKISQFIKAVADADRLES</sequence>
<proteinExistence type="inferred from homology"/>
<accession>A0ABX1GCV2</accession>
<evidence type="ECO:0000256" key="2">
    <source>
        <dbReference type="ARBA" id="ARBA00004664"/>
    </source>
</evidence>
<dbReference type="HAMAP" id="MF_00135">
    <property type="entry name" value="PRAI"/>
    <property type="match status" value="1"/>
</dbReference>
<dbReference type="RefSeq" id="WP_168449523.1">
    <property type="nucleotide sequence ID" value="NZ_JAAWWK010000002.1"/>
</dbReference>
<keyword evidence="7 9" id="KW-0057">Aromatic amino acid biosynthesis</keyword>
<keyword evidence="12" id="KW-1185">Reference proteome</keyword>
<protein>
    <recommendedName>
        <fullName evidence="4 9">N-(5'-phosphoribosyl)anthranilate isomerase</fullName>
        <shortName evidence="9">PRAI</shortName>
        <ecNumber evidence="3 9">5.3.1.24</ecNumber>
    </recommendedName>
</protein>
<dbReference type="PANTHER" id="PTHR42894">
    <property type="entry name" value="N-(5'-PHOSPHORIBOSYL)ANTHRANILATE ISOMERASE"/>
    <property type="match status" value="1"/>
</dbReference>
<gene>
    <name evidence="9" type="primary">trpF</name>
    <name evidence="11" type="ORF">HCU74_06095</name>
</gene>
<dbReference type="SUPFAM" id="SSF51366">
    <property type="entry name" value="Ribulose-phoshate binding barrel"/>
    <property type="match status" value="1"/>
</dbReference>
<comment type="caution">
    <text evidence="11">The sequence shown here is derived from an EMBL/GenBank/DDBJ whole genome shotgun (WGS) entry which is preliminary data.</text>
</comment>
<dbReference type="InterPro" id="IPR013785">
    <property type="entry name" value="Aldolase_TIM"/>
</dbReference>
<evidence type="ECO:0000256" key="4">
    <source>
        <dbReference type="ARBA" id="ARBA00022272"/>
    </source>
</evidence>
<dbReference type="Pfam" id="PF00697">
    <property type="entry name" value="PRAI"/>
    <property type="match status" value="1"/>
</dbReference>
<keyword evidence="5 9" id="KW-0028">Amino-acid biosynthesis</keyword>
<dbReference type="EC" id="5.3.1.24" evidence="3 9"/>
<comment type="pathway">
    <text evidence="2 9">Amino-acid biosynthesis; L-tryptophan biosynthesis; L-tryptophan from chorismate: step 3/5.</text>
</comment>
<keyword evidence="6 9" id="KW-0822">Tryptophan biosynthesis</keyword>
<evidence type="ECO:0000256" key="7">
    <source>
        <dbReference type="ARBA" id="ARBA00023141"/>
    </source>
</evidence>
<evidence type="ECO:0000256" key="6">
    <source>
        <dbReference type="ARBA" id="ARBA00022822"/>
    </source>
</evidence>
<evidence type="ECO:0000256" key="1">
    <source>
        <dbReference type="ARBA" id="ARBA00001164"/>
    </source>
</evidence>
<evidence type="ECO:0000256" key="5">
    <source>
        <dbReference type="ARBA" id="ARBA00022605"/>
    </source>
</evidence>
<dbReference type="NCBIfam" id="NF002298">
    <property type="entry name" value="PRK01222.1-4"/>
    <property type="match status" value="1"/>
</dbReference>
<keyword evidence="8 9" id="KW-0413">Isomerase</keyword>
<name>A0ABX1GCV2_9GAMM</name>